<keyword evidence="11" id="KW-1185">Reference proteome</keyword>
<dbReference type="PANTHER" id="PTHR30435:SF1">
    <property type="entry name" value="FLAGELLAR HOOK PROTEIN FLGE"/>
    <property type="match status" value="1"/>
</dbReference>
<feature type="domain" description="Flagellar hook protein FlgE D2" evidence="8">
    <location>
        <begin position="167"/>
        <end position="354"/>
    </location>
</feature>
<keyword evidence="10" id="KW-0282">Flagellum</keyword>
<comment type="subcellular location">
    <subcellularLocation>
        <location evidence="1 5">Bacterial flagellum basal body</location>
    </subcellularLocation>
</comment>
<evidence type="ECO:0000259" key="8">
    <source>
        <dbReference type="Pfam" id="PF07559"/>
    </source>
</evidence>
<evidence type="ECO:0000256" key="4">
    <source>
        <dbReference type="ARBA" id="ARBA00023143"/>
    </source>
</evidence>
<reference evidence="10 11" key="1">
    <citation type="submission" date="2021-03" db="EMBL/GenBank/DDBJ databases">
        <title>novel species isolated from a fishpond in China.</title>
        <authorList>
            <person name="Lu H."/>
            <person name="Cai Z."/>
        </authorList>
    </citation>
    <scope>NUCLEOTIDE SEQUENCE [LARGE SCALE GENOMIC DNA]</scope>
    <source>
        <strain evidence="10 11">Y57</strain>
    </source>
</reference>
<organism evidence="10 11">
    <name type="scientific">Bowmanella yangjiangensis</name>
    <dbReference type="NCBI Taxonomy" id="2811230"/>
    <lineage>
        <taxon>Bacteria</taxon>
        <taxon>Pseudomonadati</taxon>
        <taxon>Pseudomonadota</taxon>
        <taxon>Gammaproteobacteria</taxon>
        <taxon>Alteromonadales</taxon>
        <taxon>Alteromonadaceae</taxon>
        <taxon>Bowmanella</taxon>
    </lineage>
</organism>
<evidence type="ECO:0000256" key="2">
    <source>
        <dbReference type="ARBA" id="ARBA00009677"/>
    </source>
</evidence>
<comment type="function">
    <text evidence="5">A flexible structure which links the flagellar filament to the drive apparatus in the basal body.</text>
</comment>
<dbReference type="InterPro" id="IPR019776">
    <property type="entry name" value="Flagellar_basal_body_rod_CS"/>
</dbReference>
<dbReference type="Pfam" id="PF00460">
    <property type="entry name" value="Flg_bb_rod"/>
    <property type="match status" value="1"/>
</dbReference>
<dbReference type="SUPFAM" id="SSF117143">
    <property type="entry name" value="Flagellar hook protein flgE"/>
    <property type="match status" value="1"/>
</dbReference>
<dbReference type="RefSeq" id="WP_206592665.1">
    <property type="nucleotide sequence ID" value="NZ_JAFKCS010000002.1"/>
</dbReference>
<dbReference type="InterPro" id="IPR010930">
    <property type="entry name" value="Flg_bb/hook_C_dom"/>
</dbReference>
<keyword evidence="10" id="KW-0969">Cilium</keyword>
<feature type="domain" description="Flagellar hook protein FlgE/F/G-like D1" evidence="9">
    <location>
        <begin position="83"/>
        <end position="151"/>
    </location>
</feature>
<dbReference type="InterPro" id="IPR020013">
    <property type="entry name" value="Flagellar_FlgE/F/G"/>
</dbReference>
<dbReference type="NCBIfam" id="TIGR03506">
    <property type="entry name" value="FlgEFG_subfam"/>
    <property type="match status" value="1"/>
</dbReference>
<comment type="caution">
    <text evidence="10">The sequence shown here is derived from an EMBL/GenBank/DDBJ whole genome shotgun (WGS) entry which is preliminary data.</text>
</comment>
<evidence type="ECO:0000313" key="10">
    <source>
        <dbReference type="EMBL" id="MBN7818837.1"/>
    </source>
</evidence>
<name>A0ABS3CP35_9ALTE</name>
<dbReference type="InterPro" id="IPR037058">
    <property type="entry name" value="Falgellar_hook_FlgE_sf"/>
</dbReference>
<proteinExistence type="inferred from homology"/>
<gene>
    <name evidence="10" type="primary">flgE</name>
    <name evidence="10" type="ORF">J0A65_03120</name>
</gene>
<evidence type="ECO:0000256" key="1">
    <source>
        <dbReference type="ARBA" id="ARBA00004117"/>
    </source>
</evidence>
<dbReference type="InterPro" id="IPR037925">
    <property type="entry name" value="FlgE/F/G-like"/>
</dbReference>
<dbReference type="PROSITE" id="PS00588">
    <property type="entry name" value="FLAGELLA_BB_ROD"/>
    <property type="match status" value="1"/>
</dbReference>
<dbReference type="PANTHER" id="PTHR30435">
    <property type="entry name" value="FLAGELLAR PROTEIN"/>
    <property type="match status" value="1"/>
</dbReference>
<comment type="similarity">
    <text evidence="2 5">Belongs to the flagella basal body rod proteins family.</text>
</comment>
<dbReference type="EMBL" id="JAFKCS010000002">
    <property type="protein sequence ID" value="MBN7818837.1"/>
    <property type="molecule type" value="Genomic_DNA"/>
</dbReference>
<evidence type="ECO:0000259" key="6">
    <source>
        <dbReference type="Pfam" id="PF00460"/>
    </source>
</evidence>
<dbReference type="NCBIfam" id="NF004240">
    <property type="entry name" value="PRK05682.1-4"/>
    <property type="match status" value="1"/>
</dbReference>
<evidence type="ECO:0000256" key="3">
    <source>
        <dbReference type="ARBA" id="ARBA00019015"/>
    </source>
</evidence>
<dbReference type="Pfam" id="PF22692">
    <property type="entry name" value="LlgE_F_G_D1"/>
    <property type="match status" value="1"/>
</dbReference>
<dbReference type="Gene3D" id="2.60.98.20">
    <property type="entry name" value="Flagellar hook protein FlgE"/>
    <property type="match status" value="1"/>
</dbReference>
<evidence type="ECO:0000313" key="11">
    <source>
        <dbReference type="Proteomes" id="UP000663992"/>
    </source>
</evidence>
<dbReference type="InterPro" id="IPR001444">
    <property type="entry name" value="Flag_bb_rod_N"/>
</dbReference>
<dbReference type="Proteomes" id="UP000663992">
    <property type="component" value="Unassembled WGS sequence"/>
</dbReference>
<protein>
    <recommendedName>
        <fullName evidence="3 5">Flagellar hook protein FlgE</fullName>
    </recommendedName>
</protein>
<accession>A0ABS3CP35</accession>
<dbReference type="Pfam" id="PF06429">
    <property type="entry name" value="Flg_bbr_C"/>
    <property type="match status" value="1"/>
</dbReference>
<keyword evidence="10" id="KW-0966">Cell projection</keyword>
<dbReference type="InterPro" id="IPR011491">
    <property type="entry name" value="FlgE_D2"/>
</dbReference>
<sequence length="474" mass="49910">MSFNIALSGVNAAQRDLDTTANNIANVNTVGFKQSRAEFGDVYATSLLAGSRTKVGDGVLTQEVAQQFTQGALQFTESALDLAISGNGFFAMAPDLSSRDFSYTRAGMFKLNSDNYIVNSGGQHLLGFPVNADGTSASVATSTMVPIRVPDSSGAPQATTEVDMKMNLPASAVGLDPAQFDPADQLSYHAKTSITVYDSLGDSHVQTFYFIKDGTVGPAPANPNQWVMVTAVDDQLVNINDSTGVVPPVPAPPPAAPAPGDAVNYAGNATGNPVTAARLEFNSGGEFIGIFAADGVSTSDYKLETAQLGTILTNGADTTQTLKIDFNFSTGPQTPEEPTQYADPFVATTLSQDGLPVGRLTGIEINKDGLVLAKYSNGTFDPVARIGLIRFPNEQGLTQQSNTQWKESILSGEALAGEATTGTYGDINSQALEAANVNLTTELIDMIVAQRNFQANSRALEVNNQLNQTVLNIR</sequence>
<dbReference type="InterPro" id="IPR053967">
    <property type="entry name" value="LlgE_F_G-like_D1"/>
</dbReference>
<feature type="domain" description="Flagellar basal body rod protein N-terminal" evidence="6">
    <location>
        <begin position="3"/>
        <end position="33"/>
    </location>
</feature>
<evidence type="ECO:0000259" key="7">
    <source>
        <dbReference type="Pfam" id="PF06429"/>
    </source>
</evidence>
<feature type="domain" description="Flagellar basal-body/hook protein C-terminal" evidence="7">
    <location>
        <begin position="429"/>
        <end position="473"/>
    </location>
</feature>
<evidence type="ECO:0000256" key="5">
    <source>
        <dbReference type="RuleBase" id="RU362116"/>
    </source>
</evidence>
<keyword evidence="4 5" id="KW-0975">Bacterial flagellum</keyword>
<evidence type="ECO:0000259" key="9">
    <source>
        <dbReference type="Pfam" id="PF22692"/>
    </source>
</evidence>
<dbReference type="Pfam" id="PF07559">
    <property type="entry name" value="FlgE_D2"/>
    <property type="match status" value="1"/>
</dbReference>